<organism evidence="2 3">
    <name type="scientific">Massilia genomosp. 1</name>
    <dbReference type="NCBI Taxonomy" id="2609280"/>
    <lineage>
        <taxon>Bacteria</taxon>
        <taxon>Pseudomonadati</taxon>
        <taxon>Pseudomonadota</taxon>
        <taxon>Betaproteobacteria</taxon>
        <taxon>Burkholderiales</taxon>
        <taxon>Oxalobacteraceae</taxon>
        <taxon>Telluria group</taxon>
        <taxon>Massilia</taxon>
    </lineage>
</organism>
<reference evidence="2 3" key="1">
    <citation type="submission" date="2019-10" db="EMBL/GenBank/DDBJ databases">
        <title>Taxonomy of Antarctic Massilia spp.: description of Massilia rubra sp. nov., Massilia aquatica sp. nov., Massilia mucilaginosa sp. nov., Massilia frigida sp. nov. isolated from streams, lakes and regoliths.</title>
        <authorList>
            <person name="Holochova P."/>
            <person name="Sedlacek I."/>
            <person name="Kralova S."/>
            <person name="Maslanova I."/>
            <person name="Busse H.-J."/>
            <person name="Stankova E."/>
            <person name="Vrbovska V."/>
            <person name="Kovarovic V."/>
            <person name="Bartak M."/>
            <person name="Svec P."/>
            <person name="Pantucek R."/>
        </authorList>
    </citation>
    <scope>NUCLEOTIDE SEQUENCE [LARGE SCALE GENOMIC DNA]</scope>
    <source>
        <strain evidence="2 3">CCM 8694</strain>
    </source>
</reference>
<dbReference type="Proteomes" id="UP000610594">
    <property type="component" value="Unassembled WGS sequence"/>
</dbReference>
<comment type="caution">
    <text evidence="2">The sequence shown here is derived from an EMBL/GenBank/DDBJ whole genome shotgun (WGS) entry which is preliminary data.</text>
</comment>
<evidence type="ECO:0000256" key="1">
    <source>
        <dbReference type="SAM" id="MobiDB-lite"/>
    </source>
</evidence>
<gene>
    <name evidence="2" type="ORF">F1735_09865</name>
</gene>
<name>A0ABX0MIL8_9BURK</name>
<protein>
    <recommendedName>
        <fullName evidence="4">Phage protein</fullName>
    </recommendedName>
</protein>
<evidence type="ECO:0008006" key="4">
    <source>
        <dbReference type="Google" id="ProtNLM"/>
    </source>
</evidence>
<keyword evidence="3" id="KW-1185">Reference proteome</keyword>
<evidence type="ECO:0000313" key="3">
    <source>
        <dbReference type="Proteomes" id="UP000610594"/>
    </source>
</evidence>
<evidence type="ECO:0000313" key="2">
    <source>
        <dbReference type="EMBL" id="NHZ62611.1"/>
    </source>
</evidence>
<sequence length="149" mass="16287">MFNLKKLAIAATADMIVRDAAGEAQFDDTGLPLSITLHSPGSKPYQKAKHAAEERNNNRVFSRMQGKSESKQSADDKIAERAEFLASVTVSFNNFGYEDKRGYEMFKGAYGDIEIGHIADDAEKYLGDRGNFLKVSPKTSESSSGTQPG</sequence>
<feature type="compositionally biased region" description="Basic and acidic residues" evidence="1">
    <location>
        <begin position="66"/>
        <end position="75"/>
    </location>
</feature>
<dbReference type="EMBL" id="WHJF01000020">
    <property type="protein sequence ID" value="NHZ62611.1"/>
    <property type="molecule type" value="Genomic_DNA"/>
</dbReference>
<dbReference type="RefSeq" id="WP_167236780.1">
    <property type="nucleotide sequence ID" value="NZ_WHJF01000020.1"/>
</dbReference>
<accession>A0ABX0MIL8</accession>
<proteinExistence type="predicted"/>
<feature type="region of interest" description="Disordered" evidence="1">
    <location>
        <begin position="37"/>
        <end position="75"/>
    </location>
</feature>